<organism evidence="1 2">
    <name type="scientific">Alosa alosa</name>
    <name type="common">allis shad</name>
    <dbReference type="NCBI Taxonomy" id="278164"/>
    <lineage>
        <taxon>Eukaryota</taxon>
        <taxon>Metazoa</taxon>
        <taxon>Chordata</taxon>
        <taxon>Craniata</taxon>
        <taxon>Vertebrata</taxon>
        <taxon>Euteleostomi</taxon>
        <taxon>Actinopterygii</taxon>
        <taxon>Neopterygii</taxon>
        <taxon>Teleostei</taxon>
        <taxon>Clupei</taxon>
        <taxon>Clupeiformes</taxon>
        <taxon>Clupeoidei</taxon>
        <taxon>Clupeidae</taxon>
        <taxon>Alosa</taxon>
    </lineage>
</organism>
<dbReference type="Proteomes" id="UP000823561">
    <property type="component" value="Chromosome 1"/>
</dbReference>
<dbReference type="EMBL" id="JADWDJ010000001">
    <property type="protein sequence ID" value="KAG5286429.1"/>
    <property type="molecule type" value="Genomic_DNA"/>
</dbReference>
<name>A0AAV6HGF9_9TELE</name>
<evidence type="ECO:0000313" key="1">
    <source>
        <dbReference type="EMBL" id="KAG5286429.1"/>
    </source>
</evidence>
<comment type="caution">
    <text evidence="1">The sequence shown here is derived from an EMBL/GenBank/DDBJ whole genome shotgun (WGS) entry which is preliminary data.</text>
</comment>
<gene>
    <name evidence="1" type="ORF">AALO_G00014770</name>
</gene>
<dbReference type="AlphaFoldDB" id="A0AAV6HGF9"/>
<protein>
    <submittedName>
        <fullName evidence="1">Uncharacterized protein</fullName>
    </submittedName>
</protein>
<accession>A0AAV6HGF9</accession>
<dbReference type="PANTHER" id="PTHR21301:SF10">
    <property type="entry name" value="REVERSE TRANSCRIPTASE DOMAIN-CONTAINING PROTEIN"/>
    <property type="match status" value="1"/>
</dbReference>
<keyword evidence="2" id="KW-1185">Reference proteome</keyword>
<proteinExistence type="predicted"/>
<reference evidence="1 2" key="1">
    <citation type="submission" date="2020-10" db="EMBL/GenBank/DDBJ databases">
        <title>Chromosome-scale genome assembly of the Allis shad, Alosa alosa.</title>
        <authorList>
            <person name="Margot Z."/>
            <person name="Christophe K."/>
            <person name="Cabau C."/>
            <person name="Louis A."/>
            <person name="Berthelot C."/>
            <person name="Parey E."/>
            <person name="Roest Crollius H."/>
            <person name="Montfort J."/>
            <person name="Robinson-Rechavi M."/>
            <person name="Bucao C."/>
            <person name="Bouchez O."/>
            <person name="Gislard M."/>
            <person name="Lluch J."/>
            <person name="Milhes M."/>
            <person name="Lampietro C."/>
            <person name="Lopez Roques C."/>
            <person name="Donnadieu C."/>
            <person name="Braasch I."/>
            <person name="Desvignes T."/>
            <person name="Postlethwait J."/>
            <person name="Bobe J."/>
            <person name="Guiguen Y."/>
        </authorList>
    </citation>
    <scope>NUCLEOTIDE SEQUENCE [LARGE SCALE GENOMIC DNA]</scope>
    <source>
        <strain evidence="1">M-15738</strain>
        <tissue evidence="1">Blood</tissue>
    </source>
</reference>
<dbReference type="PANTHER" id="PTHR21301">
    <property type="entry name" value="REVERSE TRANSCRIPTASE"/>
    <property type="match status" value="1"/>
</dbReference>
<sequence length="81" mass="9195">MLQTMLASTWAYGRNAERIPPVLEQHQPQSTSINFLDLKICVDTEGGLHTSIYRKPTDRNTILRADSFHPANLISNIPYVQ</sequence>
<evidence type="ECO:0000313" key="2">
    <source>
        <dbReference type="Proteomes" id="UP000823561"/>
    </source>
</evidence>